<keyword evidence="2" id="KW-1185">Reference proteome</keyword>
<reference evidence="1 2" key="1">
    <citation type="journal article" date="2020" name="Phytopathology">
        <title>Genome Sequence Resources of Colletotrichum truncatum, C. plurivorum, C. musicola, and C. sojae: Four Species Pathogenic to Soybean (Glycine max).</title>
        <authorList>
            <person name="Rogerio F."/>
            <person name="Boufleur T.R."/>
            <person name="Ciampi-Guillardi M."/>
            <person name="Sukno S.A."/>
            <person name="Thon M.R."/>
            <person name="Massola Junior N.S."/>
            <person name="Baroncelli R."/>
        </authorList>
    </citation>
    <scope>NUCLEOTIDE SEQUENCE [LARGE SCALE GENOMIC DNA]</scope>
    <source>
        <strain evidence="1 2">LFN0009</strain>
    </source>
</reference>
<dbReference type="AlphaFoldDB" id="A0A8H6N5Z9"/>
<protein>
    <submittedName>
        <fullName evidence="1">Uncharacterized protein</fullName>
    </submittedName>
</protein>
<evidence type="ECO:0000313" key="1">
    <source>
        <dbReference type="EMBL" id="KAF6820726.1"/>
    </source>
</evidence>
<accession>A0A8H6N5Z9</accession>
<sequence length="112" mass="12471">MAAESGGNQRSATQNDRVRTAYVYFSNLLLCWQGRTGRRGMAWHGMAWHRHGHGRAWQGKVRQVVTVAADLTTVDWTSYSVHYFAICGRGVAGTVADMTDRISLRVTSTVAR</sequence>
<evidence type="ECO:0000313" key="2">
    <source>
        <dbReference type="Proteomes" id="UP000652219"/>
    </source>
</evidence>
<proteinExistence type="predicted"/>
<dbReference type="Proteomes" id="UP000652219">
    <property type="component" value="Unassembled WGS sequence"/>
</dbReference>
<name>A0A8H6N5Z9_9PEZI</name>
<dbReference type="EMBL" id="WIGN01000004">
    <property type="protein sequence ID" value="KAF6820726.1"/>
    <property type="molecule type" value="Genomic_DNA"/>
</dbReference>
<organism evidence="1 2">
    <name type="scientific">Colletotrichum sojae</name>
    <dbReference type="NCBI Taxonomy" id="2175907"/>
    <lineage>
        <taxon>Eukaryota</taxon>
        <taxon>Fungi</taxon>
        <taxon>Dikarya</taxon>
        <taxon>Ascomycota</taxon>
        <taxon>Pezizomycotina</taxon>
        <taxon>Sordariomycetes</taxon>
        <taxon>Hypocreomycetidae</taxon>
        <taxon>Glomerellales</taxon>
        <taxon>Glomerellaceae</taxon>
        <taxon>Colletotrichum</taxon>
        <taxon>Colletotrichum orchidearum species complex</taxon>
    </lineage>
</organism>
<gene>
    <name evidence="1" type="ORF">CSOJ01_00570</name>
</gene>
<comment type="caution">
    <text evidence="1">The sequence shown here is derived from an EMBL/GenBank/DDBJ whole genome shotgun (WGS) entry which is preliminary data.</text>
</comment>